<dbReference type="EMBL" id="BART01035550">
    <property type="protein sequence ID" value="GAH15530.1"/>
    <property type="molecule type" value="Genomic_DNA"/>
</dbReference>
<dbReference type="AlphaFoldDB" id="X1E581"/>
<proteinExistence type="predicted"/>
<name>X1E581_9ZZZZ</name>
<evidence type="ECO:0000313" key="1">
    <source>
        <dbReference type="EMBL" id="GAH15530.1"/>
    </source>
</evidence>
<accession>X1E581</accession>
<comment type="caution">
    <text evidence="1">The sequence shown here is derived from an EMBL/GenBank/DDBJ whole genome shotgun (WGS) entry which is preliminary data.</text>
</comment>
<reference evidence="1" key="1">
    <citation type="journal article" date="2014" name="Front. Microbiol.">
        <title>High frequency of phylogenetically diverse reductive dehalogenase-homologous genes in deep subseafloor sedimentary metagenomes.</title>
        <authorList>
            <person name="Kawai M."/>
            <person name="Futagami T."/>
            <person name="Toyoda A."/>
            <person name="Takaki Y."/>
            <person name="Nishi S."/>
            <person name="Hori S."/>
            <person name="Arai W."/>
            <person name="Tsubouchi T."/>
            <person name="Morono Y."/>
            <person name="Uchiyama I."/>
            <person name="Ito T."/>
            <person name="Fujiyama A."/>
            <person name="Inagaki F."/>
            <person name="Takami H."/>
        </authorList>
    </citation>
    <scope>NUCLEOTIDE SEQUENCE</scope>
    <source>
        <strain evidence="1">Expedition CK06-06</strain>
    </source>
</reference>
<organism evidence="1">
    <name type="scientific">marine sediment metagenome</name>
    <dbReference type="NCBI Taxonomy" id="412755"/>
    <lineage>
        <taxon>unclassified sequences</taxon>
        <taxon>metagenomes</taxon>
        <taxon>ecological metagenomes</taxon>
    </lineage>
</organism>
<feature type="non-terminal residue" evidence="1">
    <location>
        <position position="1"/>
    </location>
</feature>
<sequence>GGGSVSINLAELSEKQDETNNLLGNLAVSHKGKLILLNKSKTIYDV</sequence>
<gene>
    <name evidence="1" type="ORF">S01H4_60325</name>
</gene>
<protein>
    <submittedName>
        <fullName evidence="1">Uncharacterized protein</fullName>
    </submittedName>
</protein>